<dbReference type="InterPro" id="IPR011545">
    <property type="entry name" value="DEAD/DEAH_box_helicase_dom"/>
</dbReference>
<dbReference type="Proteomes" id="UP001251948">
    <property type="component" value="Unassembled WGS sequence"/>
</dbReference>
<reference evidence="7" key="1">
    <citation type="submission" date="2023-07" db="EMBL/GenBank/DDBJ databases">
        <title>Comparative genomics of clinical Stenotrophomonas maltophilia isolates reveals regions of diversity which correlate with colonization and persistence in vivo.</title>
        <authorList>
            <person name="Mcdaniel M.S."/>
            <person name="Swords W.E."/>
            <person name="Sumpter N.A."/>
            <person name="Lindgren N.R."/>
            <person name="Billiot C.E."/>
        </authorList>
    </citation>
    <scope>NUCLEOTIDE SEQUENCE</scope>
    <source>
        <strain evidence="7">Ism4</strain>
    </source>
</reference>
<dbReference type="InterPro" id="IPR050474">
    <property type="entry name" value="Hel308_SKI2-like"/>
</dbReference>
<dbReference type="PROSITE" id="PS51194">
    <property type="entry name" value="HELICASE_CTER"/>
    <property type="match status" value="1"/>
</dbReference>
<feature type="domain" description="Helicase ATP-binding" evidence="5">
    <location>
        <begin position="156"/>
        <end position="327"/>
    </location>
</feature>
<dbReference type="GO" id="GO:0004386">
    <property type="term" value="F:helicase activity"/>
    <property type="evidence" value="ECO:0007669"/>
    <property type="project" value="UniProtKB-KW"/>
</dbReference>
<comment type="caution">
    <text evidence="7">The sequence shown here is derived from an EMBL/GenBank/DDBJ whole genome shotgun (WGS) entry which is preliminary data.</text>
</comment>
<evidence type="ECO:0000256" key="4">
    <source>
        <dbReference type="ARBA" id="ARBA00022840"/>
    </source>
</evidence>
<keyword evidence="2" id="KW-0378">Hydrolase</keyword>
<evidence type="ECO:0000313" key="7">
    <source>
        <dbReference type="EMBL" id="MDT3468710.1"/>
    </source>
</evidence>
<evidence type="ECO:0000259" key="6">
    <source>
        <dbReference type="PROSITE" id="PS51194"/>
    </source>
</evidence>
<dbReference type="Pfam" id="PF00271">
    <property type="entry name" value="Helicase_C"/>
    <property type="match status" value="1"/>
</dbReference>
<evidence type="ECO:0000256" key="2">
    <source>
        <dbReference type="ARBA" id="ARBA00022801"/>
    </source>
</evidence>
<dbReference type="Gene3D" id="3.40.50.300">
    <property type="entry name" value="P-loop containing nucleotide triphosphate hydrolases"/>
    <property type="match status" value="2"/>
</dbReference>
<dbReference type="GO" id="GO:0016787">
    <property type="term" value="F:hydrolase activity"/>
    <property type="evidence" value="ECO:0007669"/>
    <property type="project" value="UniProtKB-KW"/>
</dbReference>
<evidence type="ECO:0000259" key="5">
    <source>
        <dbReference type="PROSITE" id="PS51192"/>
    </source>
</evidence>
<dbReference type="AlphaFoldDB" id="A0AAJ2JE79"/>
<accession>A0AAJ2JE79</accession>
<dbReference type="SMART" id="SM00490">
    <property type="entry name" value="HELICc"/>
    <property type="match status" value="1"/>
</dbReference>
<dbReference type="InterPro" id="IPR027417">
    <property type="entry name" value="P-loop_NTPase"/>
</dbReference>
<keyword evidence="3 7" id="KW-0347">Helicase</keyword>
<evidence type="ECO:0000256" key="3">
    <source>
        <dbReference type="ARBA" id="ARBA00022806"/>
    </source>
</evidence>
<evidence type="ECO:0000256" key="1">
    <source>
        <dbReference type="ARBA" id="ARBA00022741"/>
    </source>
</evidence>
<dbReference type="RefSeq" id="WP_312562424.1">
    <property type="nucleotide sequence ID" value="NZ_JAVSKO010000004.1"/>
</dbReference>
<dbReference type="EMBL" id="JAVSKO010000004">
    <property type="protein sequence ID" value="MDT3468710.1"/>
    <property type="molecule type" value="Genomic_DNA"/>
</dbReference>
<keyword evidence="4" id="KW-0067">ATP-binding</keyword>
<name>A0AAJ2JE79_STEMA</name>
<proteinExistence type="predicted"/>
<evidence type="ECO:0000313" key="8">
    <source>
        <dbReference type="Proteomes" id="UP001251948"/>
    </source>
</evidence>
<dbReference type="PROSITE" id="PS51192">
    <property type="entry name" value="HELICASE_ATP_BIND_1"/>
    <property type="match status" value="1"/>
</dbReference>
<dbReference type="PANTHER" id="PTHR47961:SF6">
    <property type="entry name" value="DNA-DIRECTED DNA POLYMERASE"/>
    <property type="match status" value="1"/>
</dbReference>
<feature type="domain" description="Helicase C-terminal" evidence="6">
    <location>
        <begin position="379"/>
        <end position="567"/>
    </location>
</feature>
<dbReference type="PANTHER" id="PTHR47961">
    <property type="entry name" value="DNA POLYMERASE THETA, PUTATIVE (AFU_ORTHOLOGUE AFUA_1G05260)-RELATED"/>
    <property type="match status" value="1"/>
</dbReference>
<protein>
    <submittedName>
        <fullName evidence="7">DEAD/DEAH box helicase</fullName>
    </submittedName>
</protein>
<dbReference type="GO" id="GO:0003676">
    <property type="term" value="F:nucleic acid binding"/>
    <property type="evidence" value="ECO:0007669"/>
    <property type="project" value="InterPro"/>
</dbReference>
<keyword evidence="1" id="KW-0547">Nucleotide-binding</keyword>
<dbReference type="SUPFAM" id="SSF52540">
    <property type="entry name" value="P-loop containing nucleoside triphosphate hydrolases"/>
    <property type="match status" value="1"/>
</dbReference>
<sequence length="863" mass="95120">MSLAELQSWLLENGIRDDLNKLTRLTVRNELDNLAPEESSDSAESIDWARLLLAGSILARSNEKGDQDAALRIATGAVLLAKGQALKDAGGVLMSKLSNFRAISLACVRKLVSADLDARLGTALRLESHRREMDRSILVQASGTWLQVNDFQKMFWANASREGWLSASAPTASGKTFLVLQWLIDQVKTGGNQVAVYLAPTRALVSEIEKNLRDSLDHSELIEVSSLPLPEKYRVARAGGARVILVFTQERLHLLANVLGDELLIDLLIVDEAHKIGDNQRGVILQDAVERVTRANPQLKVVFISPATQNPEALLADAPSGVQTIAVDSDSSTVLQNLVVASQVSRRPKLWELKLRQQGGELPIGTLQLASTPVGIKKRLAFIAAAVGERGGTLVYSNGAGEAEEVADLISQLLPKLDVVDPELSQLAELARKGVHSDFLLAPLVELGVAFHYGNMPSLLRLEIERLFRLGKIRFLVCTSTLIEGVNLSCRTIVVRGPRKGKGHPMEPHDFWNLAGRAGRWGDEFQGNIICIDPADETAWPGGVPGRARYPIKRESDAVVEQGDCVTEYLSSRGAVDQASIEGSDKFEQVGAYLLTTFMRLGSISKAGLAKRHDPALIAKLDYALGTLADGIEITVDLASRHPGVSAIGLQRLLEMFRSYAGDVENLLPAEVASDDSYDRFITIMERVNSHVFRAFSPDARIRLFALIVVKWLKGYSLSRIIRDSVEWHQKAKRPYKLPILIRDTMELVEQIARFRAPKYLSAYMDVLHLHLREIEREDLIEDGLDIGTQLEFGVSSATLLSLMELGLSRMSAVALYERIARDDLSREECVAWIIDRNSQLQSMEIPGLIIREVRECLALSSS</sequence>
<gene>
    <name evidence="7" type="ORF">ROV92_12010</name>
</gene>
<dbReference type="GO" id="GO:0005524">
    <property type="term" value="F:ATP binding"/>
    <property type="evidence" value="ECO:0007669"/>
    <property type="project" value="UniProtKB-KW"/>
</dbReference>
<dbReference type="InterPro" id="IPR001650">
    <property type="entry name" value="Helicase_C-like"/>
</dbReference>
<organism evidence="7 8">
    <name type="scientific">Stenotrophomonas maltophilia</name>
    <name type="common">Pseudomonas maltophilia</name>
    <name type="synonym">Xanthomonas maltophilia</name>
    <dbReference type="NCBI Taxonomy" id="40324"/>
    <lineage>
        <taxon>Bacteria</taxon>
        <taxon>Pseudomonadati</taxon>
        <taxon>Pseudomonadota</taxon>
        <taxon>Gammaproteobacteria</taxon>
        <taxon>Lysobacterales</taxon>
        <taxon>Lysobacteraceae</taxon>
        <taxon>Stenotrophomonas</taxon>
        <taxon>Stenotrophomonas maltophilia group</taxon>
    </lineage>
</organism>
<dbReference type="Pfam" id="PF00270">
    <property type="entry name" value="DEAD"/>
    <property type="match status" value="1"/>
</dbReference>
<dbReference type="SMART" id="SM00487">
    <property type="entry name" value="DEXDc"/>
    <property type="match status" value="1"/>
</dbReference>
<dbReference type="InterPro" id="IPR014001">
    <property type="entry name" value="Helicase_ATP-bd"/>
</dbReference>